<dbReference type="RefSeq" id="WP_344062535.1">
    <property type="nucleotide sequence ID" value="NZ_BAAAPU010000007.1"/>
</dbReference>
<evidence type="ECO:0000313" key="7">
    <source>
        <dbReference type="Proteomes" id="UP001500013"/>
    </source>
</evidence>
<comment type="subunit">
    <text evidence="3">Homodimer.</text>
</comment>
<dbReference type="InterPro" id="IPR013805">
    <property type="entry name" value="GrpE_CC"/>
</dbReference>
<dbReference type="EMBL" id="BAAAPU010000007">
    <property type="protein sequence ID" value="GAA1982130.1"/>
    <property type="molecule type" value="Genomic_DNA"/>
</dbReference>
<dbReference type="InterPro" id="IPR009012">
    <property type="entry name" value="GrpE_head"/>
</dbReference>
<feature type="compositionally biased region" description="Basic and acidic residues" evidence="5">
    <location>
        <begin position="41"/>
        <end position="51"/>
    </location>
</feature>
<protein>
    <recommendedName>
        <fullName evidence="3">Protein GrpE</fullName>
    </recommendedName>
    <alternativeName>
        <fullName evidence="3">HSP-70 cofactor</fullName>
    </alternativeName>
</protein>
<evidence type="ECO:0000256" key="2">
    <source>
        <dbReference type="ARBA" id="ARBA00023186"/>
    </source>
</evidence>
<dbReference type="Gene3D" id="3.90.20.20">
    <property type="match status" value="1"/>
</dbReference>
<name>A0ABN2S847_9MICO</name>
<comment type="function">
    <text evidence="3">Participates actively in the response to hyperosmotic and heat shock by preventing the aggregation of stress-denatured proteins, in association with DnaK and GrpE. It is the nucleotide exchange factor for DnaK and may function as a thermosensor. Unfolded proteins bind initially to DnaJ; upon interaction with the DnaJ-bound protein, DnaK hydrolyzes its bound ATP, resulting in the formation of a stable complex. GrpE releases ADP from DnaK; ATP binding to DnaK triggers the release of the substrate protein, thus completing the reaction cycle. Several rounds of ATP-dependent interactions between DnaJ, DnaK and GrpE are required for fully efficient folding.</text>
</comment>
<dbReference type="PANTHER" id="PTHR21237:SF23">
    <property type="entry name" value="GRPE PROTEIN HOMOLOG, MITOCHONDRIAL"/>
    <property type="match status" value="1"/>
</dbReference>
<accession>A0ABN2S847</accession>
<dbReference type="Gene3D" id="2.30.22.10">
    <property type="entry name" value="Head domain of nucleotide exchange factor GrpE"/>
    <property type="match status" value="1"/>
</dbReference>
<keyword evidence="7" id="KW-1185">Reference proteome</keyword>
<dbReference type="PRINTS" id="PR00773">
    <property type="entry name" value="GRPEPROTEIN"/>
</dbReference>
<dbReference type="Pfam" id="PF01025">
    <property type="entry name" value="GrpE"/>
    <property type="match status" value="1"/>
</dbReference>
<reference evidence="6 7" key="1">
    <citation type="journal article" date="2019" name="Int. J. Syst. Evol. Microbiol.">
        <title>The Global Catalogue of Microorganisms (GCM) 10K type strain sequencing project: providing services to taxonomists for standard genome sequencing and annotation.</title>
        <authorList>
            <consortium name="The Broad Institute Genomics Platform"/>
            <consortium name="The Broad Institute Genome Sequencing Center for Infectious Disease"/>
            <person name="Wu L."/>
            <person name="Ma J."/>
        </authorList>
    </citation>
    <scope>NUCLEOTIDE SEQUENCE [LARGE SCALE GENOMIC DNA]</scope>
    <source>
        <strain evidence="6 7">JCM 15628</strain>
    </source>
</reference>
<evidence type="ECO:0000256" key="5">
    <source>
        <dbReference type="SAM" id="MobiDB-lite"/>
    </source>
</evidence>
<evidence type="ECO:0000256" key="1">
    <source>
        <dbReference type="ARBA" id="ARBA00009054"/>
    </source>
</evidence>
<dbReference type="SUPFAM" id="SSF58014">
    <property type="entry name" value="Coiled-coil domain of nucleotide exchange factor GrpE"/>
    <property type="match status" value="1"/>
</dbReference>
<organism evidence="6 7">
    <name type="scientific">Terrabacter lapilli</name>
    <dbReference type="NCBI Taxonomy" id="436231"/>
    <lineage>
        <taxon>Bacteria</taxon>
        <taxon>Bacillati</taxon>
        <taxon>Actinomycetota</taxon>
        <taxon>Actinomycetes</taxon>
        <taxon>Micrococcales</taxon>
        <taxon>Intrasporangiaceae</taxon>
        <taxon>Terrabacter</taxon>
    </lineage>
</organism>
<evidence type="ECO:0000256" key="3">
    <source>
        <dbReference type="HAMAP-Rule" id="MF_01151"/>
    </source>
</evidence>
<feature type="region of interest" description="Disordered" evidence="5">
    <location>
        <begin position="1"/>
        <end position="111"/>
    </location>
</feature>
<keyword evidence="3" id="KW-0346">Stress response</keyword>
<sequence length="253" mass="26167">MTASEFESERAADGASGEQPDVTATGATGAGGDAAGTPPRAEAHGERHHTYYEGGPGASSEPGGEDEFDHAPGGPSESTPSDGAGATAEAGHAPDAGRTGDEESEGTALAEEESMAATLLADLQRLQAEYVNYKKRVDRDREVIRHTAVGSVVESLLPVLDDIHMARQAGDLASGPFASIAEKLEATLGRYGVERLGEAGQEFDPNVHEALMHVEAELPDGATGTTVVQVLQPGYRIGDRLVRAARVSVADPA</sequence>
<dbReference type="PANTHER" id="PTHR21237">
    <property type="entry name" value="GRPE PROTEIN"/>
    <property type="match status" value="1"/>
</dbReference>
<dbReference type="HAMAP" id="MF_01151">
    <property type="entry name" value="GrpE"/>
    <property type="match status" value="1"/>
</dbReference>
<dbReference type="SUPFAM" id="SSF51064">
    <property type="entry name" value="Head domain of nucleotide exchange factor GrpE"/>
    <property type="match status" value="1"/>
</dbReference>
<gene>
    <name evidence="3" type="primary">grpE</name>
    <name evidence="6" type="ORF">GCM10009817_24240</name>
</gene>
<evidence type="ECO:0000256" key="4">
    <source>
        <dbReference type="RuleBase" id="RU004478"/>
    </source>
</evidence>
<evidence type="ECO:0000313" key="6">
    <source>
        <dbReference type="EMBL" id="GAA1982130.1"/>
    </source>
</evidence>
<dbReference type="CDD" id="cd00446">
    <property type="entry name" value="GrpE"/>
    <property type="match status" value="1"/>
</dbReference>
<comment type="subcellular location">
    <subcellularLocation>
        <location evidence="3">Cytoplasm</location>
    </subcellularLocation>
</comment>
<comment type="caution">
    <text evidence="6">The sequence shown here is derived from an EMBL/GenBank/DDBJ whole genome shotgun (WGS) entry which is preliminary data.</text>
</comment>
<dbReference type="InterPro" id="IPR000740">
    <property type="entry name" value="GrpE"/>
</dbReference>
<keyword evidence="3" id="KW-0963">Cytoplasm</keyword>
<feature type="compositionally biased region" description="Acidic residues" evidence="5">
    <location>
        <begin position="102"/>
        <end position="111"/>
    </location>
</feature>
<comment type="similarity">
    <text evidence="1 3 4">Belongs to the GrpE family.</text>
</comment>
<keyword evidence="2 3" id="KW-0143">Chaperone</keyword>
<dbReference type="Proteomes" id="UP001500013">
    <property type="component" value="Unassembled WGS sequence"/>
</dbReference>
<proteinExistence type="inferred from homology"/>